<feature type="domain" description="SUF system FeS cluster assembly SufBD core" evidence="2">
    <location>
        <begin position="176"/>
        <end position="406"/>
    </location>
</feature>
<dbReference type="PANTHER" id="PTHR43575:SF1">
    <property type="entry name" value="PROTEIN ABCI7, CHLOROPLASTIC"/>
    <property type="match status" value="1"/>
</dbReference>
<comment type="similarity">
    <text evidence="1">Belongs to the iron-sulfur cluster assembly SufBD family.</text>
</comment>
<dbReference type="GO" id="GO:0016226">
    <property type="term" value="P:iron-sulfur cluster assembly"/>
    <property type="evidence" value="ECO:0007669"/>
    <property type="project" value="InterPro"/>
</dbReference>
<proteinExistence type="inferred from homology"/>
<dbReference type="EMBL" id="MARB01000003">
    <property type="protein sequence ID" value="ODJ89124.1"/>
    <property type="molecule type" value="Genomic_DNA"/>
</dbReference>
<dbReference type="Pfam" id="PF01458">
    <property type="entry name" value="SUFBD_core"/>
    <property type="match status" value="1"/>
</dbReference>
<dbReference type="InterPro" id="IPR055346">
    <property type="entry name" value="Fe-S_cluster_assembly_SufBD"/>
</dbReference>
<dbReference type="PANTHER" id="PTHR43575">
    <property type="entry name" value="PROTEIN ABCI7, CHLOROPLASTIC"/>
    <property type="match status" value="1"/>
</dbReference>
<dbReference type="RefSeq" id="WP_069121348.1">
    <property type="nucleotide sequence ID" value="NZ_MARB01000003.1"/>
</dbReference>
<dbReference type="Proteomes" id="UP000094769">
    <property type="component" value="Unassembled WGS sequence"/>
</dbReference>
<organism evidence="4 5">
    <name type="scientific">Candidatus Thiodiazotropha endolucinida</name>
    <dbReference type="NCBI Taxonomy" id="1655433"/>
    <lineage>
        <taxon>Bacteria</taxon>
        <taxon>Pseudomonadati</taxon>
        <taxon>Pseudomonadota</taxon>
        <taxon>Gammaproteobacteria</taxon>
        <taxon>Chromatiales</taxon>
        <taxon>Sedimenticolaceae</taxon>
        <taxon>Candidatus Thiodiazotropha</taxon>
    </lineage>
</organism>
<name>A0A7Z1AHJ1_9GAMM</name>
<evidence type="ECO:0000259" key="3">
    <source>
        <dbReference type="Pfam" id="PF19295"/>
    </source>
</evidence>
<dbReference type="AlphaFoldDB" id="A0A7Z1AHJ1"/>
<gene>
    <name evidence="4" type="primary">sufD</name>
    <name evidence="4" type="ORF">CODIS_07370</name>
</gene>
<keyword evidence="5" id="KW-1185">Reference proteome</keyword>
<dbReference type="InterPro" id="IPR000825">
    <property type="entry name" value="SUF_FeS_clus_asmbl_SufBD_core"/>
</dbReference>
<accession>A0A7Z1AHJ1</accession>
<dbReference type="NCBIfam" id="TIGR01981">
    <property type="entry name" value="sufD"/>
    <property type="match status" value="1"/>
</dbReference>
<feature type="domain" description="SUF system FeS cluster assembly SufBD N-terminal" evidence="3">
    <location>
        <begin position="6"/>
        <end position="167"/>
    </location>
</feature>
<evidence type="ECO:0000259" key="2">
    <source>
        <dbReference type="Pfam" id="PF01458"/>
    </source>
</evidence>
<dbReference type="InterPro" id="IPR037284">
    <property type="entry name" value="SUF_FeS_clus_asmbl_SufBD_sf"/>
</dbReference>
<evidence type="ECO:0000313" key="5">
    <source>
        <dbReference type="Proteomes" id="UP000094769"/>
    </source>
</evidence>
<dbReference type="OrthoDB" id="9768262at2"/>
<protein>
    <submittedName>
        <fullName evidence="4">FeS cluster assembly protein SufD</fullName>
    </submittedName>
</protein>
<evidence type="ECO:0000313" key="4">
    <source>
        <dbReference type="EMBL" id="ODJ89124.1"/>
    </source>
</evidence>
<dbReference type="Pfam" id="PF19295">
    <property type="entry name" value="SufBD_N"/>
    <property type="match status" value="1"/>
</dbReference>
<comment type="caution">
    <text evidence="4">The sequence shown here is derived from an EMBL/GenBank/DDBJ whole genome shotgun (WGS) entry which is preliminary data.</text>
</comment>
<dbReference type="InterPro" id="IPR045595">
    <property type="entry name" value="SufBD_N"/>
</dbReference>
<reference evidence="4 5" key="1">
    <citation type="submission" date="2016-06" db="EMBL/GenBank/DDBJ databases">
        <title>Genome sequence of endosymbiont of Candidatus Endolucinida thiodiazotropha.</title>
        <authorList>
            <person name="Poehlein A."/>
            <person name="Koenig S."/>
            <person name="Heiden S.E."/>
            <person name="Thuermer A."/>
            <person name="Voget S."/>
            <person name="Daniel R."/>
            <person name="Markert S."/>
            <person name="Gros O."/>
            <person name="Schweder T."/>
        </authorList>
    </citation>
    <scope>NUCLEOTIDE SEQUENCE [LARGE SCALE GENOMIC DNA]</scope>
    <source>
        <strain evidence="4 5">COS</strain>
    </source>
</reference>
<dbReference type="SUPFAM" id="SSF101960">
    <property type="entry name" value="Stabilizer of iron transporter SufD"/>
    <property type="match status" value="1"/>
</dbReference>
<sequence>MNMHGYQETAQRTIDSLAHDNGDWLIEKRRAAMERMSELGFPHARQEAWRYTGVESLLQKGFISTPSVLDSSREIAIDRMLEGPVAGRLVFVDGIYHPGLSIGIEQTGFRIGNLRAAMATGDQSVLSSVGNLSGVGDHAFTAMNMATQQDGAVIQLSKGVVIELPIELLHITTGKRSGHAQQIRHLVELDADASVSLVERYLSADGDNDYFNNIVCEINLAEGATLTHQRVQQESNHAYHLCGLYVNLGRDARYLGVNAALGGAWSRTEFHHRFSGEGAECEIDGLYVAGDGQLTDFHLDVDHGVPRCRSQENFKGILHGVGRAVFDGLIRVGIDSQKSEAHLHNANLMLSTKAEIDTKPQLVILADDVQCSHGTSVGRLDEQALFYLRSRGIDAHQARRLLCLGFAGEIIDKFATDSLREEIRNDLEQRMRF</sequence>
<evidence type="ECO:0000256" key="1">
    <source>
        <dbReference type="ARBA" id="ARBA00043967"/>
    </source>
</evidence>
<dbReference type="InterPro" id="IPR011542">
    <property type="entry name" value="SUF_FeS_clus_asmbl_SufD"/>
</dbReference>